<protein>
    <submittedName>
        <fullName evidence="7">Fatty-acyl-CoA synthase</fullName>
    </submittedName>
</protein>
<dbReference type="PANTHER" id="PTHR43859">
    <property type="entry name" value="ACYL-ACTIVATING ENZYME"/>
    <property type="match status" value="1"/>
</dbReference>
<evidence type="ECO:0000256" key="4">
    <source>
        <dbReference type="ARBA" id="ARBA00023098"/>
    </source>
</evidence>
<dbReference type="CDD" id="cd12119">
    <property type="entry name" value="ttLC_FACS_AlkK_like"/>
    <property type="match status" value="1"/>
</dbReference>
<dbReference type="InterPro" id="IPR042099">
    <property type="entry name" value="ANL_N_sf"/>
</dbReference>
<feature type="domain" description="AMP-binding enzyme C-terminal" evidence="6">
    <location>
        <begin position="444"/>
        <end position="520"/>
    </location>
</feature>
<dbReference type="RefSeq" id="WP_091570071.1">
    <property type="nucleotide sequence ID" value="NZ_FMZA01000010.1"/>
</dbReference>
<dbReference type="Gene3D" id="3.30.300.30">
    <property type="match status" value="1"/>
</dbReference>
<dbReference type="GO" id="GO:0006631">
    <property type="term" value="P:fatty acid metabolic process"/>
    <property type="evidence" value="ECO:0007669"/>
    <property type="project" value="UniProtKB-KW"/>
</dbReference>
<evidence type="ECO:0000256" key="2">
    <source>
        <dbReference type="ARBA" id="ARBA00022598"/>
    </source>
</evidence>
<gene>
    <name evidence="7" type="ORF">SAMN04488112_11096</name>
</gene>
<dbReference type="SUPFAM" id="SSF56801">
    <property type="entry name" value="Acetyl-CoA synthetase-like"/>
    <property type="match status" value="1"/>
</dbReference>
<dbReference type="Pfam" id="PF00501">
    <property type="entry name" value="AMP-binding"/>
    <property type="match status" value="1"/>
</dbReference>
<dbReference type="GO" id="GO:0016874">
    <property type="term" value="F:ligase activity"/>
    <property type="evidence" value="ECO:0007669"/>
    <property type="project" value="UniProtKB-KW"/>
</dbReference>
<dbReference type="EMBL" id="FMZA01000010">
    <property type="protein sequence ID" value="SDC57436.1"/>
    <property type="molecule type" value="Genomic_DNA"/>
</dbReference>
<sequence length="541" mass="60691">MMNVPLLVSSMLERAERLFPEKEVVSNTDVGIFRYNYAEMGRRARRLASALHQLGVRKGDRVGTLAWNQYRHLEAYFAIPGMGAVLHTVNIRLSPEHLVYVINHAGDKVLLVDQDLWPKVEAVRDRLQTVETFVVMTDQSLPDTSVERLYSYEELLKKGEPDFPFPRDLDENDPAGMCYTSATTGKPKGVVYTQRSIYLHSMALGLADVLALSEADTCLSVVPMFHVNAWGLPFAATWFGSKQVLPGPRMTPKAIAELIESEKVTLTGGVPTIWIGMLKELEQRSYDLSTLRTLLFGGSAAPKEMIRAYEEKYGVPVLHAYGMTETSPVVSVGRLKSHQQGCTPEEKLELKSKQGLPVPGVEIRVEGTDGEVAWNGKEIGELLIRGPWIADAYHQDERSGETFQDGWLHTGDMVTVDEEGAIKITDRKKDLIKSGGEWISSVDLENALMAHKDVFEAAVVAIPDPKWQERPVACVVLTEEGRGRVNEEELLEFLRPQVAKWWLPDKMIFMDELPKTSVGKFLKRALREELVERFGLKQSVE</sequence>
<dbReference type="Pfam" id="PF13193">
    <property type="entry name" value="AMP-binding_C"/>
    <property type="match status" value="1"/>
</dbReference>
<dbReference type="PANTHER" id="PTHR43859:SF4">
    <property type="entry name" value="BUTANOATE--COA LIGASE AAE1-RELATED"/>
    <property type="match status" value="1"/>
</dbReference>
<proteinExistence type="inferred from homology"/>
<evidence type="ECO:0000259" key="6">
    <source>
        <dbReference type="Pfam" id="PF13193"/>
    </source>
</evidence>
<keyword evidence="2" id="KW-0436">Ligase</keyword>
<accession>A0A1G6MR22</accession>
<dbReference type="AlphaFoldDB" id="A0A1G6MR22"/>
<evidence type="ECO:0000259" key="5">
    <source>
        <dbReference type="Pfam" id="PF00501"/>
    </source>
</evidence>
<dbReference type="InterPro" id="IPR000873">
    <property type="entry name" value="AMP-dep_synth/lig_dom"/>
</dbReference>
<keyword evidence="8" id="KW-1185">Reference proteome</keyword>
<feature type="domain" description="AMP-dependent synthetase/ligase" evidence="5">
    <location>
        <begin position="13"/>
        <end position="393"/>
    </location>
</feature>
<evidence type="ECO:0000256" key="3">
    <source>
        <dbReference type="ARBA" id="ARBA00022832"/>
    </source>
</evidence>
<dbReference type="OrthoDB" id="9803968at2"/>
<comment type="similarity">
    <text evidence="1">Belongs to the ATP-dependent AMP-binding enzyme family.</text>
</comment>
<name>A0A1G6MR22_9BACL</name>
<dbReference type="NCBIfam" id="NF004837">
    <property type="entry name" value="PRK06187.1"/>
    <property type="match status" value="1"/>
</dbReference>
<reference evidence="7 8" key="1">
    <citation type="submission" date="2016-10" db="EMBL/GenBank/DDBJ databases">
        <authorList>
            <person name="de Groot N.N."/>
        </authorList>
    </citation>
    <scope>NUCLEOTIDE SEQUENCE [LARGE SCALE GENOMIC DNA]</scope>
    <source>
        <strain evidence="7 8">DSM 45514</strain>
    </source>
</reference>
<dbReference type="Gene3D" id="3.40.50.12780">
    <property type="entry name" value="N-terminal domain of ligase-like"/>
    <property type="match status" value="1"/>
</dbReference>
<evidence type="ECO:0000313" key="8">
    <source>
        <dbReference type="Proteomes" id="UP000199387"/>
    </source>
</evidence>
<dbReference type="Proteomes" id="UP000199387">
    <property type="component" value="Unassembled WGS sequence"/>
</dbReference>
<keyword evidence="3" id="KW-0276">Fatty acid metabolism</keyword>
<dbReference type="InterPro" id="IPR025110">
    <property type="entry name" value="AMP-bd_C"/>
</dbReference>
<keyword evidence="4" id="KW-0443">Lipid metabolism</keyword>
<evidence type="ECO:0000256" key="1">
    <source>
        <dbReference type="ARBA" id="ARBA00006432"/>
    </source>
</evidence>
<organism evidence="7 8">
    <name type="scientific">Melghirimyces thermohalophilus</name>
    <dbReference type="NCBI Taxonomy" id="1236220"/>
    <lineage>
        <taxon>Bacteria</taxon>
        <taxon>Bacillati</taxon>
        <taxon>Bacillota</taxon>
        <taxon>Bacilli</taxon>
        <taxon>Bacillales</taxon>
        <taxon>Thermoactinomycetaceae</taxon>
        <taxon>Melghirimyces</taxon>
    </lineage>
</organism>
<dbReference type="FunFam" id="3.30.300.30:FF:000008">
    <property type="entry name" value="2,3-dihydroxybenzoate-AMP ligase"/>
    <property type="match status" value="1"/>
</dbReference>
<dbReference type="InterPro" id="IPR045851">
    <property type="entry name" value="AMP-bd_C_sf"/>
</dbReference>
<dbReference type="STRING" id="1236220.SAMN04488112_11096"/>
<evidence type="ECO:0000313" key="7">
    <source>
        <dbReference type="EMBL" id="SDC57436.1"/>
    </source>
</evidence>